<feature type="transmembrane region" description="Helical" evidence="1">
    <location>
        <begin position="12"/>
        <end position="30"/>
    </location>
</feature>
<feature type="transmembrane region" description="Helical" evidence="1">
    <location>
        <begin position="96"/>
        <end position="115"/>
    </location>
</feature>
<feature type="domain" description="VanZ-like" evidence="2">
    <location>
        <begin position="17"/>
        <end position="144"/>
    </location>
</feature>
<dbReference type="PANTHER" id="PTHR36834">
    <property type="entry name" value="MEMBRANE PROTEIN-RELATED"/>
    <property type="match status" value="1"/>
</dbReference>
<comment type="caution">
    <text evidence="3">The sequence shown here is derived from an EMBL/GenBank/DDBJ whole genome shotgun (WGS) entry which is preliminary data.</text>
</comment>
<dbReference type="Pfam" id="PF04892">
    <property type="entry name" value="VanZ"/>
    <property type="match status" value="1"/>
</dbReference>
<accession>A0ABS6KDT4</accession>
<sequence length="153" mass="17804">MKKSTAKIIRTAGLLLFILYIIGLVYFMFFSEEYGRMPGERTYSYNLVLFQEINRFIKYRDILGPMAVLTNLVGNVVGFMPFGFILPIIHRGSRQFLWITLLTFQMSLFIEVTQLIFKVGSFDVDDLLLNTIGGMLGYLVFWICNKIRRKYIG</sequence>
<proteinExistence type="predicted"/>
<feature type="transmembrane region" description="Helical" evidence="1">
    <location>
        <begin position="68"/>
        <end position="89"/>
    </location>
</feature>
<keyword evidence="4" id="KW-1185">Reference proteome</keyword>
<dbReference type="PANTHER" id="PTHR36834:SF1">
    <property type="entry name" value="INTEGRAL MEMBRANE PROTEIN"/>
    <property type="match status" value="1"/>
</dbReference>
<reference evidence="3 4" key="1">
    <citation type="submission" date="2021-06" db="EMBL/GenBank/DDBJ databases">
        <title>Description of novel taxa of the family Lachnospiraceae.</title>
        <authorList>
            <person name="Chaplin A.V."/>
            <person name="Sokolova S.R."/>
            <person name="Pikina A.P."/>
            <person name="Korzhanova M."/>
            <person name="Belova V."/>
            <person name="Korostin D."/>
            <person name="Efimov B.A."/>
        </authorList>
    </citation>
    <scope>NUCLEOTIDE SEQUENCE [LARGE SCALE GENOMIC DNA]</scope>
    <source>
        <strain evidence="3 4">ASD4241</strain>
    </source>
</reference>
<dbReference type="Proteomes" id="UP001314681">
    <property type="component" value="Unassembled WGS sequence"/>
</dbReference>
<keyword evidence="1" id="KW-0472">Membrane</keyword>
<dbReference type="EMBL" id="JAHQCX010000022">
    <property type="protein sequence ID" value="MBU9728685.1"/>
    <property type="molecule type" value="Genomic_DNA"/>
</dbReference>
<protein>
    <submittedName>
        <fullName evidence="3">VanZ family protein</fullName>
    </submittedName>
</protein>
<dbReference type="RefSeq" id="WP_158351951.1">
    <property type="nucleotide sequence ID" value="NZ_JAHQCX010000022.1"/>
</dbReference>
<dbReference type="InterPro" id="IPR053150">
    <property type="entry name" value="Teicoplanin_resist-assoc"/>
</dbReference>
<gene>
    <name evidence="3" type="ORF">KTH90_22090</name>
</gene>
<organism evidence="3 4">
    <name type="scientific">Diplocloster modestus</name>
    <dbReference type="NCBI Taxonomy" id="2850322"/>
    <lineage>
        <taxon>Bacteria</taxon>
        <taxon>Bacillati</taxon>
        <taxon>Bacillota</taxon>
        <taxon>Clostridia</taxon>
        <taxon>Lachnospirales</taxon>
        <taxon>Lachnospiraceae</taxon>
        <taxon>Diplocloster</taxon>
    </lineage>
</organism>
<evidence type="ECO:0000259" key="2">
    <source>
        <dbReference type="Pfam" id="PF04892"/>
    </source>
</evidence>
<name>A0ABS6KDT4_9FIRM</name>
<keyword evidence="1" id="KW-1133">Transmembrane helix</keyword>
<evidence type="ECO:0000313" key="4">
    <source>
        <dbReference type="Proteomes" id="UP001314681"/>
    </source>
</evidence>
<evidence type="ECO:0000313" key="3">
    <source>
        <dbReference type="EMBL" id="MBU9728685.1"/>
    </source>
</evidence>
<feature type="transmembrane region" description="Helical" evidence="1">
    <location>
        <begin position="127"/>
        <end position="144"/>
    </location>
</feature>
<dbReference type="InterPro" id="IPR006976">
    <property type="entry name" value="VanZ-like"/>
</dbReference>
<evidence type="ECO:0000256" key="1">
    <source>
        <dbReference type="SAM" id="Phobius"/>
    </source>
</evidence>
<keyword evidence="1" id="KW-0812">Transmembrane</keyword>